<feature type="coiled-coil region" evidence="1">
    <location>
        <begin position="210"/>
        <end position="237"/>
    </location>
</feature>
<feature type="compositionally biased region" description="Polar residues" evidence="2">
    <location>
        <begin position="44"/>
        <end position="56"/>
    </location>
</feature>
<dbReference type="EMBL" id="BK015689">
    <property type="protein sequence ID" value="DAE20037.1"/>
    <property type="molecule type" value="Genomic_DNA"/>
</dbReference>
<reference evidence="3" key="1">
    <citation type="journal article" date="2021" name="Proc. Natl. Acad. Sci. U.S.A.">
        <title>A Catalog of Tens of Thousands of Viruses from Human Metagenomes Reveals Hidden Associations with Chronic Diseases.</title>
        <authorList>
            <person name="Tisza M.J."/>
            <person name="Buck C.B."/>
        </authorList>
    </citation>
    <scope>NUCLEOTIDE SEQUENCE</scope>
    <source>
        <strain evidence="3">CtYsL76</strain>
    </source>
</reference>
<keyword evidence="1" id="KW-0175">Coiled coil</keyword>
<name>A0A8S5QMQ9_9CAUD</name>
<sequence length="367" mass="42052">MASHFEINAEGFDDLMSDEPVNTASTASNESVVADTTIIDDTLLGSTNNDNKTSVEQTDDKQEVTPSNNDDVLTSFLGEYGLKDGKVTYENEDGTTEEVNFNELDTDEKLNILKELTSPNLSKDEIATINYLRSNKATIQDVIAYYSQKAVDDYIKENGPLEKQYAIDDYSDDELYIADLKSKFSDMTDEDIKADLEIAKENEELFKKKVDIIRKQYKAQEDEAEKEKEKAQEEQFNSFKTSLESQLNDFNSISMDYKDAKSDSLQIEDSEKDEIYKYILNRDENGATQFFKDLNNPKTLVELAWFALYGKEAISDITNYWKSQLKSTRRSENKTQTTVVHVDKNKSKDDFTNHHKFIETNYGENLL</sequence>
<accession>A0A8S5QMQ9</accession>
<feature type="region of interest" description="Disordered" evidence="2">
    <location>
        <begin position="42"/>
        <end position="70"/>
    </location>
</feature>
<proteinExistence type="predicted"/>
<evidence type="ECO:0000256" key="1">
    <source>
        <dbReference type="SAM" id="Coils"/>
    </source>
</evidence>
<evidence type="ECO:0000256" key="2">
    <source>
        <dbReference type="SAM" id="MobiDB-lite"/>
    </source>
</evidence>
<organism evidence="3">
    <name type="scientific">CrAss-like virus sp. ctYsL76</name>
    <dbReference type="NCBI Taxonomy" id="2826826"/>
    <lineage>
        <taxon>Viruses</taxon>
        <taxon>Duplodnaviria</taxon>
        <taxon>Heunggongvirae</taxon>
        <taxon>Uroviricota</taxon>
        <taxon>Caudoviricetes</taxon>
        <taxon>Crassvirales</taxon>
    </lineage>
</organism>
<protein>
    <submittedName>
        <fullName evidence="3">Uncharacterized protein</fullName>
    </submittedName>
</protein>
<evidence type="ECO:0000313" key="3">
    <source>
        <dbReference type="EMBL" id="DAE20037.1"/>
    </source>
</evidence>